<comment type="similarity">
    <text evidence="2 13">Belongs to the SecY/SEC61-alpha family.</text>
</comment>
<dbReference type="FunFam" id="1.10.3370.10:FF:000001">
    <property type="entry name" value="Preprotein translocase subunit SecY"/>
    <property type="match status" value="1"/>
</dbReference>
<organism evidence="15">
    <name type="scientific">Sciadococcus taiwanensis</name>
    <dbReference type="NCBI Taxonomy" id="3028030"/>
    <lineage>
        <taxon>Eukaryota</taxon>
        <taxon>Rhodophyta</taxon>
        <taxon>Bangiophyceae</taxon>
        <taxon>Cavernulicolales</taxon>
        <taxon>Cavernulicolaceae</taxon>
        <taxon>Sciadococcus</taxon>
    </lineage>
</organism>
<dbReference type="InterPro" id="IPR002208">
    <property type="entry name" value="SecY/SEC61-alpha"/>
</dbReference>
<feature type="transmembrane region" description="Helical" evidence="14">
    <location>
        <begin position="142"/>
        <end position="165"/>
    </location>
</feature>
<dbReference type="AlphaFoldDB" id="A0A9Y1I2B6"/>
<keyword evidence="8 14" id="KW-0472">Membrane</keyword>
<keyword evidence="6 14" id="KW-1133">Transmembrane helix</keyword>
<keyword evidence="5 12" id="KW-0653">Protein transport</keyword>
<feature type="transmembrane region" description="Helical" evidence="14">
    <location>
        <begin position="20"/>
        <end position="41"/>
    </location>
</feature>
<dbReference type="GO" id="GO:0016020">
    <property type="term" value="C:membrane"/>
    <property type="evidence" value="ECO:0007669"/>
    <property type="project" value="UniProtKB-SubCell"/>
</dbReference>
<gene>
    <name evidence="15" type="primary">secY</name>
    <name evidence="15" type="ORF">SCTW_206</name>
</gene>
<proteinExistence type="inferred from homology"/>
<feature type="transmembrane region" description="Helical" evidence="14">
    <location>
        <begin position="209"/>
        <end position="226"/>
    </location>
</feature>
<dbReference type="InterPro" id="IPR023201">
    <property type="entry name" value="SecY_dom_sf"/>
</dbReference>
<dbReference type="PANTHER" id="PTHR10906">
    <property type="entry name" value="SECY/SEC61-ALPHA FAMILY MEMBER"/>
    <property type="match status" value="1"/>
</dbReference>
<dbReference type="Pfam" id="PF00344">
    <property type="entry name" value="SecY"/>
    <property type="match status" value="1"/>
</dbReference>
<evidence type="ECO:0000256" key="8">
    <source>
        <dbReference type="ARBA" id="ARBA00023136"/>
    </source>
</evidence>
<comment type="function">
    <text evidence="10">The central subunit of the protein translocation channel SecYE. Consists of two halves formed by TMs 1-5 and 6-10. These two domains form a lateral gate at the front which open onto the bilayer between TMs 2 and 7, and are clamped together by SecE at the back. The channel is closed by both a pore ring composed of hydrophobic SecY resides and a short helix (helix 2A) on the extracellular side of the membrane which forms a plug.</text>
</comment>
<evidence type="ECO:0000256" key="5">
    <source>
        <dbReference type="ARBA" id="ARBA00022927"/>
    </source>
</evidence>
<evidence type="ECO:0000256" key="6">
    <source>
        <dbReference type="ARBA" id="ARBA00022989"/>
    </source>
</evidence>
<keyword evidence="4 12" id="KW-0812">Transmembrane</keyword>
<protein>
    <recommendedName>
        <fullName evidence="9">Protein translocase subunit SecY</fullName>
    </recommendedName>
</protein>
<dbReference type="HAMAP" id="MF_01465">
    <property type="entry name" value="SecY"/>
    <property type="match status" value="1"/>
</dbReference>
<dbReference type="NCBIfam" id="TIGR00967">
    <property type="entry name" value="3a0501s007"/>
    <property type="match status" value="1"/>
</dbReference>
<reference evidence="15" key="1">
    <citation type="journal article" date="2023" name="J. Phycol.">
        <title>Revised classification of the Cyanidiophyceae based on plastid genome data with descriptions of the Cavernulicolales ord. nov. and Galdieriales ord. nov. (Rhodophyta).</title>
        <authorList>
            <person name="Park S.I."/>
            <person name="Cho C.H."/>
            <person name="Ciniglia C."/>
            <person name="Huang T.Y."/>
            <person name="Liu S.L."/>
            <person name="Bustamante D.E."/>
            <person name="Calderon M.S."/>
            <person name="Mansilla A."/>
            <person name="McDermott T."/>
            <person name="Andersen R.A."/>
            <person name="Yoon H.S."/>
        </authorList>
    </citation>
    <scope>NUCLEOTIDE SEQUENCE</scope>
</reference>
<geneLocation type="plastid" evidence="15"/>
<evidence type="ECO:0000256" key="3">
    <source>
        <dbReference type="ARBA" id="ARBA00022448"/>
    </source>
</evidence>
<evidence type="ECO:0000256" key="4">
    <source>
        <dbReference type="ARBA" id="ARBA00022692"/>
    </source>
</evidence>
<dbReference type="GO" id="GO:0015031">
    <property type="term" value="P:protein transport"/>
    <property type="evidence" value="ECO:0007669"/>
    <property type="project" value="UniProtKB-KW"/>
</dbReference>
<dbReference type="PROSITE" id="PS00755">
    <property type="entry name" value="SECY_1"/>
    <property type="match status" value="1"/>
</dbReference>
<evidence type="ECO:0000256" key="11">
    <source>
        <dbReference type="ARBA" id="ARBA00062357"/>
    </source>
</evidence>
<feature type="transmembrane region" description="Helical" evidence="14">
    <location>
        <begin position="360"/>
        <end position="378"/>
    </location>
</feature>
<evidence type="ECO:0000256" key="7">
    <source>
        <dbReference type="ARBA" id="ARBA00023010"/>
    </source>
</evidence>
<keyword evidence="7 12" id="KW-0811">Translocation</keyword>
<dbReference type="PRINTS" id="PR00303">
    <property type="entry name" value="SECYTRNLCASE"/>
</dbReference>
<comment type="subunit">
    <text evidence="11">Component of the plastid Sec protein translocase complex, which is composed of at least SecY, SecE and SecG.</text>
</comment>
<dbReference type="InterPro" id="IPR030659">
    <property type="entry name" value="SecY_CS"/>
</dbReference>
<accession>A0A9Y1I2B6</accession>
<dbReference type="Gene3D" id="1.10.3370.10">
    <property type="entry name" value="SecY subunit domain"/>
    <property type="match status" value="1"/>
</dbReference>
<dbReference type="EMBL" id="OP616811">
    <property type="protein sequence ID" value="WDA98988.1"/>
    <property type="molecule type" value="Genomic_DNA"/>
</dbReference>
<dbReference type="InterPro" id="IPR026593">
    <property type="entry name" value="SecY"/>
</dbReference>
<evidence type="ECO:0000256" key="10">
    <source>
        <dbReference type="ARBA" id="ARBA00055151"/>
    </source>
</evidence>
<feature type="transmembrane region" description="Helical" evidence="14">
    <location>
        <begin position="61"/>
        <end position="94"/>
    </location>
</feature>
<evidence type="ECO:0000256" key="12">
    <source>
        <dbReference type="RuleBase" id="RU003484"/>
    </source>
</evidence>
<keyword evidence="15" id="KW-0934">Plastid</keyword>
<evidence type="ECO:0000256" key="14">
    <source>
        <dbReference type="SAM" id="Phobius"/>
    </source>
</evidence>
<keyword evidence="3 12" id="KW-0813">Transport</keyword>
<sequence length="423" mass="47050">MNKNKFFSANTQIDNVKARILLTMKLILIARLGIFTPIPGIDHNAFSSSLAKNSIVSFLNVFTGGSFTSVGLFSLGIVPYINASIIVQLLTTAIPSLERLQKEEGELGKKKISQITRYISLGWSFIQALGIAFWLKPYIFEWNIYFVVQTILLLVSGSMLIMWFAETITEKGIGNGPSIIIFVNIVSNMSRVISEISTGKYNLGNFQNWLIYLAIVLVTIIGIILVQEGTRKIPIISARQLGKHNAQTQNSYLPLRLNQSGVMPIIFASAVLVLPASIIQITNNIYVARILSLFSPSSPTKIVYFLFYFFLILFFSYFYTSIILNPEELSQNLKKMTVTIPGIKPGAMTEKFLKKTLNKLTFLGAIFLACVAIIPIISEFLTGMAIFKGFGGTSILILVGVAIDTSRQLQTYLISKNYENVMK</sequence>
<feature type="transmembrane region" description="Helical" evidence="14">
    <location>
        <begin position="302"/>
        <end position="324"/>
    </location>
</feature>
<comment type="subcellular location">
    <subcellularLocation>
        <location evidence="1 12">Membrane</location>
        <topology evidence="1 12">Multi-pass membrane protein</topology>
    </subcellularLocation>
</comment>
<feature type="transmembrane region" description="Helical" evidence="14">
    <location>
        <begin position="172"/>
        <end position="189"/>
    </location>
</feature>
<evidence type="ECO:0000256" key="13">
    <source>
        <dbReference type="RuleBase" id="RU004349"/>
    </source>
</evidence>
<evidence type="ECO:0000256" key="2">
    <source>
        <dbReference type="ARBA" id="ARBA00005751"/>
    </source>
</evidence>
<feature type="transmembrane region" description="Helical" evidence="14">
    <location>
        <begin position="261"/>
        <end position="282"/>
    </location>
</feature>
<dbReference type="PROSITE" id="PS00756">
    <property type="entry name" value="SECY_2"/>
    <property type="match status" value="1"/>
</dbReference>
<evidence type="ECO:0000256" key="1">
    <source>
        <dbReference type="ARBA" id="ARBA00004141"/>
    </source>
</evidence>
<evidence type="ECO:0000256" key="9">
    <source>
        <dbReference type="ARBA" id="ARBA00039733"/>
    </source>
</evidence>
<name>A0A9Y1I2B6_9RHOD</name>
<dbReference type="PIRSF" id="PIRSF004557">
    <property type="entry name" value="SecY"/>
    <property type="match status" value="1"/>
</dbReference>
<feature type="transmembrane region" description="Helical" evidence="14">
    <location>
        <begin position="384"/>
        <end position="403"/>
    </location>
</feature>
<evidence type="ECO:0000313" key="15">
    <source>
        <dbReference type="EMBL" id="WDA98988.1"/>
    </source>
</evidence>
<feature type="transmembrane region" description="Helical" evidence="14">
    <location>
        <begin position="115"/>
        <end position="136"/>
    </location>
</feature>
<dbReference type="SUPFAM" id="SSF103491">
    <property type="entry name" value="Preprotein translocase SecY subunit"/>
    <property type="match status" value="1"/>
</dbReference>